<dbReference type="Proteomes" id="UP000188603">
    <property type="component" value="Chromosome"/>
</dbReference>
<dbReference type="Pfam" id="PF03372">
    <property type="entry name" value="Exo_endo_phos"/>
    <property type="match status" value="1"/>
</dbReference>
<feature type="domain" description="Endonuclease/exonuclease/phosphatase" evidence="1">
    <location>
        <begin position="50"/>
        <end position="294"/>
    </location>
</feature>
<proteinExistence type="predicted"/>
<dbReference type="KEGG" id="ntr:B0W44_12360"/>
<dbReference type="Gene3D" id="3.60.10.10">
    <property type="entry name" value="Endonuclease/exonuclease/phosphatase"/>
    <property type="match status" value="1"/>
</dbReference>
<dbReference type="GO" id="GO:0000175">
    <property type="term" value="F:3'-5'-RNA exonuclease activity"/>
    <property type="evidence" value="ECO:0007669"/>
    <property type="project" value="TreeGrafter"/>
</dbReference>
<dbReference type="InterPro" id="IPR005135">
    <property type="entry name" value="Endo/exonuclease/phosphatase"/>
</dbReference>
<organism evidence="2 3">
    <name type="scientific">Novibacillus thermophilus</name>
    <dbReference type="NCBI Taxonomy" id="1471761"/>
    <lineage>
        <taxon>Bacteria</taxon>
        <taxon>Bacillati</taxon>
        <taxon>Bacillota</taxon>
        <taxon>Bacilli</taxon>
        <taxon>Bacillales</taxon>
        <taxon>Thermoactinomycetaceae</taxon>
        <taxon>Novibacillus</taxon>
    </lineage>
</organism>
<dbReference type="AlphaFoldDB" id="A0A1U9K8R7"/>
<keyword evidence="3" id="KW-1185">Reference proteome</keyword>
<evidence type="ECO:0000259" key="1">
    <source>
        <dbReference type="Pfam" id="PF03372"/>
    </source>
</evidence>
<evidence type="ECO:0000313" key="3">
    <source>
        <dbReference type="Proteomes" id="UP000188603"/>
    </source>
</evidence>
<gene>
    <name evidence="2" type="ORF">B0W44_12360</name>
</gene>
<dbReference type="STRING" id="1471761.B0W44_12360"/>
<dbReference type="PANTHER" id="PTHR12121:SF36">
    <property type="entry name" value="ENDONUCLEASE_EXONUCLEASE_PHOSPHATASE DOMAIN-CONTAINING PROTEIN"/>
    <property type="match status" value="1"/>
</dbReference>
<reference evidence="2 3" key="1">
    <citation type="journal article" date="2015" name="Int. J. Syst. Evol. Microbiol.">
        <title>Novibacillus thermophilus gen. nov., sp. nov., a Gram-staining-negative and moderately thermophilic member of the family Thermoactinomycetaceae.</title>
        <authorList>
            <person name="Yang G."/>
            <person name="Chen J."/>
            <person name="Zhou S."/>
        </authorList>
    </citation>
    <scope>NUCLEOTIDE SEQUENCE [LARGE SCALE GENOMIC DNA]</scope>
    <source>
        <strain evidence="2 3">SG-1</strain>
    </source>
</reference>
<dbReference type="InterPro" id="IPR050410">
    <property type="entry name" value="CCR4/nocturin_mRNA_transcr"/>
</dbReference>
<dbReference type="PANTHER" id="PTHR12121">
    <property type="entry name" value="CARBON CATABOLITE REPRESSOR PROTEIN 4"/>
    <property type="match status" value="1"/>
</dbReference>
<dbReference type="InterPro" id="IPR036691">
    <property type="entry name" value="Endo/exonu/phosph_ase_sf"/>
</dbReference>
<protein>
    <recommendedName>
        <fullName evidence="1">Endonuclease/exonuclease/phosphatase domain-containing protein</fullName>
    </recommendedName>
</protein>
<sequence length="304" mass="34402">MKRTKRFVVSILALSVVLSGFTVLPLVFHNGIAAAKDKGKPVSSGKLRVMSYNLRYASDVPPNSWEERRPVMRKLLQRKRPDVIGTQEGVYHQLKHIHQDLPGYEWIGLGREGGSKGEFMAVFYNANRLQPQEYDHYWLSDTPEVIGSTSWGNTIPRMVTWVRFLDVKTKKEFYLVNTHFDHVSEEAREKSARLIVERALDFDPELPIVLTGDFNTGPSTAPYETLVNDGSFVDLWESADKRIGEGLGTFNGFEDVTGGGAEQRIDWIMARGSVTAKTIEISNFQQHGQFPSDHFPVVADIKMR</sequence>
<evidence type="ECO:0000313" key="2">
    <source>
        <dbReference type="EMBL" id="AQS56432.1"/>
    </source>
</evidence>
<dbReference type="EMBL" id="CP019699">
    <property type="protein sequence ID" value="AQS56432.1"/>
    <property type="molecule type" value="Genomic_DNA"/>
</dbReference>
<accession>A0A1U9K8R7</accession>
<dbReference type="SUPFAM" id="SSF56219">
    <property type="entry name" value="DNase I-like"/>
    <property type="match status" value="1"/>
</dbReference>
<dbReference type="RefSeq" id="WP_077720295.1">
    <property type="nucleotide sequence ID" value="NZ_CP019699.1"/>
</dbReference>
<dbReference type="CDD" id="cd09083">
    <property type="entry name" value="EEP-1"/>
    <property type="match status" value="1"/>
</dbReference>
<dbReference type="OrthoDB" id="9793162at2"/>
<name>A0A1U9K8R7_9BACL</name>